<comment type="caution">
    <text evidence="1">The sequence shown here is derived from an EMBL/GenBank/DDBJ whole genome shotgun (WGS) entry which is preliminary data.</text>
</comment>
<dbReference type="Proteomes" id="UP000285777">
    <property type="component" value="Unassembled WGS sequence"/>
</dbReference>
<dbReference type="AlphaFoldDB" id="A0A415BSN9"/>
<gene>
    <name evidence="1" type="ORF">DW150_08175</name>
</gene>
<evidence type="ECO:0000313" key="1">
    <source>
        <dbReference type="EMBL" id="RHI92169.1"/>
    </source>
</evidence>
<reference evidence="1 2" key="1">
    <citation type="submission" date="2018-08" db="EMBL/GenBank/DDBJ databases">
        <title>A genome reference for cultivated species of the human gut microbiota.</title>
        <authorList>
            <person name="Zou Y."/>
            <person name="Xue W."/>
            <person name="Luo G."/>
        </authorList>
    </citation>
    <scope>NUCLEOTIDE SEQUENCE [LARGE SCALE GENOMIC DNA]</scope>
    <source>
        <strain evidence="1 2">AM13-21</strain>
    </source>
</reference>
<organism evidence="1 2">
    <name type="scientific">Phocaeicola vulgatus</name>
    <name type="common">Bacteroides vulgatus</name>
    <dbReference type="NCBI Taxonomy" id="821"/>
    <lineage>
        <taxon>Bacteria</taxon>
        <taxon>Pseudomonadati</taxon>
        <taxon>Bacteroidota</taxon>
        <taxon>Bacteroidia</taxon>
        <taxon>Bacteroidales</taxon>
        <taxon>Bacteroidaceae</taxon>
        <taxon>Phocaeicola</taxon>
    </lineage>
</organism>
<proteinExistence type="predicted"/>
<protein>
    <submittedName>
        <fullName evidence="1">Uncharacterized protein</fullName>
    </submittedName>
</protein>
<evidence type="ECO:0000313" key="2">
    <source>
        <dbReference type="Proteomes" id="UP000285777"/>
    </source>
</evidence>
<accession>A0A415BSN9</accession>
<name>A0A415BSN9_PHOVU</name>
<dbReference type="EMBL" id="QRLF01000011">
    <property type="protein sequence ID" value="RHI92169.1"/>
    <property type="molecule type" value="Genomic_DNA"/>
</dbReference>
<sequence>MWQMGLAGVMHKPPLTDSVTQIIRTVLVGPVVKDLCRKTGKDVRYRSYGPEGSFLLLSAGKPFALIRLPNPGSGRVFVRFLGAGGRPCTPVKELRNTDVLVSFLLEMPG</sequence>